<dbReference type="KEGG" id="tuz:TUZN_1408"/>
<evidence type="ECO:0000313" key="2">
    <source>
        <dbReference type="Proteomes" id="UP000008138"/>
    </source>
</evidence>
<name>F2L1M6_THEU7</name>
<dbReference type="GeneID" id="10360935"/>
<reference key="2">
    <citation type="submission" date="2011-03" db="EMBL/GenBank/DDBJ databases">
        <title>Complete genome sequence of the thermoacidophilic crenarchaeon Thermoproteus uzoniensis 768-20.</title>
        <authorList>
            <person name="Mardanov A.V."/>
            <person name="Gumerov V.M."/>
            <person name="Beletsky A.V."/>
            <person name="Prokofeva M.I."/>
            <person name="Bonch-Osmolovskaya E.A."/>
            <person name="Ravin N.V."/>
            <person name="Skryabin K.G."/>
        </authorList>
    </citation>
    <scope>NUCLEOTIDE SEQUENCE</scope>
    <source>
        <strain>768-20</strain>
    </source>
</reference>
<organism evidence="1 2">
    <name type="scientific">Thermoproteus uzoniensis (strain 768-20)</name>
    <dbReference type="NCBI Taxonomy" id="999630"/>
    <lineage>
        <taxon>Archaea</taxon>
        <taxon>Thermoproteota</taxon>
        <taxon>Thermoprotei</taxon>
        <taxon>Thermoproteales</taxon>
        <taxon>Thermoproteaceae</taxon>
        <taxon>Thermoproteus</taxon>
    </lineage>
</organism>
<accession>F2L1M6</accession>
<dbReference type="STRING" id="999630.TUZN_1408"/>
<dbReference type="eggNOG" id="arCOG05547">
    <property type="taxonomic scope" value="Archaea"/>
</dbReference>
<dbReference type="OrthoDB" id="28550at2157"/>
<dbReference type="RefSeq" id="WP_013680217.1">
    <property type="nucleotide sequence ID" value="NC_015315.1"/>
</dbReference>
<dbReference type="Proteomes" id="UP000008138">
    <property type="component" value="Chromosome"/>
</dbReference>
<dbReference type="HOGENOM" id="CLU_665024_0_0_2"/>
<dbReference type="AlphaFoldDB" id="F2L1M6"/>
<reference evidence="1 2" key="1">
    <citation type="journal article" date="2011" name="J. Bacteriol.">
        <title>Complete genome sequence of the thermoacidophilic crenarchaeon Thermoproteus uzoniensis 768-20.</title>
        <authorList>
            <person name="Mardanov A.V."/>
            <person name="Gumerov V.M."/>
            <person name="Beletsky A.V."/>
            <person name="Prokofeva M.I."/>
            <person name="Bonch-Osmolovskaya E.A."/>
            <person name="Ravin N.V."/>
            <person name="Skryabin K.G."/>
        </authorList>
    </citation>
    <scope>NUCLEOTIDE SEQUENCE [LARGE SCALE GENOMIC DNA]</scope>
    <source>
        <strain evidence="1 2">768-20</strain>
    </source>
</reference>
<gene>
    <name evidence="1" type="ordered locus">TUZN_1408</name>
</gene>
<evidence type="ECO:0000313" key="1">
    <source>
        <dbReference type="EMBL" id="AEA12882.1"/>
    </source>
</evidence>
<dbReference type="EMBL" id="CP002590">
    <property type="protein sequence ID" value="AEA12882.1"/>
    <property type="molecule type" value="Genomic_DNA"/>
</dbReference>
<sequence length="413" mass="44722">MRQIKRFFVSLLPFLVFLISVASPSGEYVFKAAQPALLPQPSPPPYAAFRNGTFYLYSSPFGTWRYPGLIPIDVESPLVYVNSDCPFGLPTYLRGPGEYRLDVFVPPGYQGACRVEFLYASWKASFSFRVKEIDWYPNVDTRVAVVINGSGWQLLQLAPDGTLYAWNVAVGQLPLDGCVVERGGSLLVTQPIPYAQLAPGVLVSGSPLWIPAKGGAPWYTFLLDLSGNATIYVYPAPCLEVKAPPAPAVDVPAIASSNNIGLIGAPRPTAYLLAKPKLSVAYTIEGPVATVVAANGSSIADAVYIYGFGTSVGMYSLLYYVDFTPTAYLTSDLVLFGSRPPAGRLGPFWVFPQNGTTYYYLGPMVPYTRNAPLPFGAPSGWAGPFVVIADRTGRWGGLPQIVSVSVERLRPWS</sequence>
<protein>
    <submittedName>
        <fullName evidence="1">Uncharacterized protein</fullName>
    </submittedName>
</protein>
<keyword evidence="2" id="KW-1185">Reference proteome</keyword>
<proteinExistence type="predicted"/>